<reference evidence="4" key="1">
    <citation type="submission" date="2021-11" db="EMBL/GenBank/DDBJ databases">
        <authorList>
            <consortium name="Genoscope - CEA"/>
            <person name="William W."/>
        </authorList>
    </citation>
    <scope>NUCLEOTIDE SEQUENCE</scope>
</reference>
<gene>
    <name evidence="4" type="ORF">PECAL_6P10010</name>
</gene>
<proteinExistence type="predicted"/>
<evidence type="ECO:0000256" key="1">
    <source>
        <dbReference type="ARBA" id="ARBA00023054"/>
    </source>
</evidence>
<feature type="domain" description="ODAD1 central coiled coil region" evidence="3">
    <location>
        <begin position="239"/>
        <end position="391"/>
    </location>
</feature>
<feature type="compositionally biased region" description="Polar residues" evidence="2">
    <location>
        <begin position="465"/>
        <end position="476"/>
    </location>
</feature>
<feature type="compositionally biased region" description="Basic and acidic residues" evidence="2">
    <location>
        <begin position="489"/>
        <end position="506"/>
    </location>
</feature>
<dbReference type="InterPro" id="IPR051876">
    <property type="entry name" value="ODA-DC/CCD"/>
</dbReference>
<accession>A0A8J2T2H6</accession>
<feature type="compositionally biased region" description="Basic residues" evidence="2">
    <location>
        <begin position="507"/>
        <end position="516"/>
    </location>
</feature>
<organism evidence="4 5">
    <name type="scientific">Pelagomonas calceolata</name>
    <dbReference type="NCBI Taxonomy" id="35677"/>
    <lineage>
        <taxon>Eukaryota</taxon>
        <taxon>Sar</taxon>
        <taxon>Stramenopiles</taxon>
        <taxon>Ochrophyta</taxon>
        <taxon>Pelagophyceae</taxon>
        <taxon>Pelagomonadales</taxon>
        <taxon>Pelagomonadaceae</taxon>
        <taxon>Pelagomonas</taxon>
    </lineage>
</organism>
<name>A0A8J2T2H6_9STRA</name>
<keyword evidence="5" id="KW-1185">Reference proteome</keyword>
<dbReference type="Pfam" id="PF21773">
    <property type="entry name" value="ODAD1_CC"/>
    <property type="match status" value="2"/>
</dbReference>
<dbReference type="InterPro" id="IPR049258">
    <property type="entry name" value="ODAD1_CC"/>
</dbReference>
<evidence type="ECO:0000313" key="5">
    <source>
        <dbReference type="Proteomes" id="UP000789595"/>
    </source>
</evidence>
<keyword evidence="1" id="KW-0175">Coiled coil</keyword>
<evidence type="ECO:0000256" key="2">
    <source>
        <dbReference type="SAM" id="MobiDB-lite"/>
    </source>
</evidence>
<evidence type="ECO:0000259" key="3">
    <source>
        <dbReference type="Pfam" id="PF21773"/>
    </source>
</evidence>
<dbReference type="PANTHER" id="PTHR21694">
    <property type="entry name" value="COILED-COIL DOMAIN-CONTAINING PROTEIN 63"/>
    <property type="match status" value="1"/>
</dbReference>
<sequence>MATIATQKRMNLEMNALQLKSDWHTRQMIIERKRLSDLEGALRKADEQIAHFRLSTKNTAVDLLNQHRFTLRPAKARTDGIDPSKLAEISRKKLISSFEHRLNHMHIRLSQSENYNEKLRLQINSVRRHRMSSGKSRAKIEQSIREVNCRVEKVLERSYAISETRDKVVKQLRELHQSQAEDRATFSKKMKSLSEFIDQQNREFEESMAAAAASSVTHNNGLGEEPLTRGLMTIEEETKKAGLVEELAKQIANEKEVMQHTKDKIFLYRTSFAELKRVSGINALGDIVRKYVKSEEEAFSLFNYVQAQNQETDWTLKRRARLEAEICTYEDKLSEEETQRADAMADLQGKWRSAKENADECKYAALEAQQALEQIARKIQSFFFKIQCDQLVALAHDASGNKGGQRVIFNRSGGSLALLSGQGVTKSNILAYAELIEQRALEIMSDFNRRISSREKCASGHTLEPSRSLTTATSQDYMYPPDMEEDDNESAKDVNRRPVGLEEIRRHTAARISQKR</sequence>
<dbReference type="OrthoDB" id="6766775at2759"/>
<dbReference type="PANTHER" id="PTHR21694:SF18">
    <property type="entry name" value="COILED-COIL DOMAIN-CONTAINING PROTEIN 63"/>
    <property type="match status" value="1"/>
</dbReference>
<evidence type="ECO:0000313" key="4">
    <source>
        <dbReference type="EMBL" id="CAH0379382.1"/>
    </source>
</evidence>
<feature type="region of interest" description="Disordered" evidence="2">
    <location>
        <begin position="456"/>
        <end position="516"/>
    </location>
</feature>
<dbReference type="Proteomes" id="UP000789595">
    <property type="component" value="Unassembled WGS sequence"/>
</dbReference>
<dbReference type="AlphaFoldDB" id="A0A8J2T2H6"/>
<feature type="domain" description="ODAD1 central coiled coil region" evidence="3">
    <location>
        <begin position="93"/>
        <end position="202"/>
    </location>
</feature>
<comment type="caution">
    <text evidence="4">The sequence shown here is derived from an EMBL/GenBank/DDBJ whole genome shotgun (WGS) entry which is preliminary data.</text>
</comment>
<dbReference type="EMBL" id="CAKKNE010000006">
    <property type="protein sequence ID" value="CAH0379382.1"/>
    <property type="molecule type" value="Genomic_DNA"/>
</dbReference>
<protein>
    <recommendedName>
        <fullName evidence="3">ODAD1 central coiled coil region domain-containing protein</fullName>
    </recommendedName>
</protein>